<sequence length="419" mass="44966">MAALVVSFVALSLGASFGLLSGRGALSGMIAAGVIAFVTSLFGGTRIQCSGPTAPMSAVAIAVLVSAQQLSANQLEGMTVNQLFNFTVILSGFMLGFAALFRAGNLIKWIPNSVISGFMSGIAVLIWIGQIEQLFVVDSLWVFNKTALLNSLIALLTLAIILLFPKTKNKTFRRILAFFPATLMAIIISTLVVHLFNIPIETINIDSSVLSVSISEWVQAQIPTHMSFELLIFALPLAFQLALLCYLDTLMTALVMDKISGEDTQRNRELAAQGLANAAAALLGGLPGAQATIRSVLILKEGATSRFAGILVGVFVIVEIFVFLDWISLIPKAVFIGVLFKVGYDVFDRTVAREIGKLLLGRKALLSKKDVPLIVLTVLVTLFVNLSVAAIGATILFYIIQKLTNNSLPDLNKLLVKHD</sequence>
<evidence type="ECO:0000256" key="4">
    <source>
        <dbReference type="ARBA" id="ARBA00023136"/>
    </source>
</evidence>
<dbReference type="GeneID" id="300271147"/>
<evidence type="ECO:0000256" key="5">
    <source>
        <dbReference type="SAM" id="Phobius"/>
    </source>
</evidence>
<feature type="transmembrane region" description="Helical" evidence="5">
    <location>
        <begin position="176"/>
        <end position="196"/>
    </location>
</feature>
<evidence type="ECO:0000313" key="8">
    <source>
        <dbReference type="Proteomes" id="UP001226020"/>
    </source>
</evidence>
<dbReference type="PANTHER" id="PTHR43310">
    <property type="entry name" value="SULFATE TRANSPORTER YBAR-RELATED"/>
    <property type="match status" value="1"/>
</dbReference>
<feature type="domain" description="SLC26A/SulP transporter" evidence="6">
    <location>
        <begin position="1"/>
        <end position="346"/>
    </location>
</feature>
<feature type="transmembrane region" description="Helical" evidence="5">
    <location>
        <begin position="147"/>
        <end position="164"/>
    </location>
</feature>
<protein>
    <submittedName>
        <fullName evidence="7">SulP family inorganic anion transporter</fullName>
    </submittedName>
</protein>
<evidence type="ECO:0000256" key="3">
    <source>
        <dbReference type="ARBA" id="ARBA00022989"/>
    </source>
</evidence>
<feature type="transmembrane region" description="Helical" evidence="5">
    <location>
        <begin position="54"/>
        <end position="71"/>
    </location>
</feature>
<feature type="transmembrane region" description="Helical" evidence="5">
    <location>
        <begin position="373"/>
        <end position="400"/>
    </location>
</feature>
<reference evidence="7 8" key="1">
    <citation type="journal article" date="2023" name="Front. Microbiol.">
        <title>Phylogeography and host specificity of Pasteurellaceae pathogenic to sea-farmed fish in the north-east Atlantic.</title>
        <authorList>
            <person name="Gulla S."/>
            <person name="Colquhoun D.J."/>
            <person name="Olsen A.B."/>
            <person name="Spilsberg B."/>
            <person name="Lagesen K."/>
            <person name="Aakesson C.P."/>
            <person name="Strom S."/>
            <person name="Manji F."/>
            <person name="Birkbeck T.H."/>
            <person name="Nilsen H.K."/>
        </authorList>
    </citation>
    <scope>NUCLEOTIDE SEQUENCE [LARGE SCALE GENOMIC DNA]</scope>
    <source>
        <strain evidence="7 8">NVIB3131</strain>
    </source>
</reference>
<evidence type="ECO:0000259" key="6">
    <source>
        <dbReference type="Pfam" id="PF00916"/>
    </source>
</evidence>
<comment type="subcellular location">
    <subcellularLocation>
        <location evidence="1">Membrane</location>
        <topology evidence="1">Multi-pass membrane protein</topology>
    </subcellularLocation>
</comment>
<keyword evidence="8" id="KW-1185">Reference proteome</keyword>
<dbReference type="AlphaFoldDB" id="A0AAW8CC04"/>
<feature type="transmembrane region" description="Helical" evidence="5">
    <location>
        <begin position="24"/>
        <end position="42"/>
    </location>
</feature>
<dbReference type="GO" id="GO:0016020">
    <property type="term" value="C:membrane"/>
    <property type="evidence" value="ECO:0007669"/>
    <property type="project" value="UniProtKB-SubCell"/>
</dbReference>
<comment type="caution">
    <text evidence="7">The sequence shown here is derived from an EMBL/GenBank/DDBJ whole genome shotgun (WGS) entry which is preliminary data.</text>
</comment>
<feature type="transmembrane region" description="Helical" evidence="5">
    <location>
        <begin position="307"/>
        <end position="327"/>
    </location>
</feature>
<dbReference type="EMBL" id="JASAXT010000024">
    <property type="protein sequence ID" value="MDP8149336.1"/>
    <property type="molecule type" value="Genomic_DNA"/>
</dbReference>
<feature type="transmembrane region" description="Helical" evidence="5">
    <location>
        <begin position="113"/>
        <end position="135"/>
    </location>
</feature>
<feature type="transmembrane region" description="Helical" evidence="5">
    <location>
        <begin position="230"/>
        <end position="256"/>
    </location>
</feature>
<organism evidence="7 8">
    <name type="scientific">Phocoenobacter atlanticus subsp. atlanticus</name>
    <dbReference type="NCBI Taxonomy" id="3061285"/>
    <lineage>
        <taxon>Bacteria</taxon>
        <taxon>Pseudomonadati</taxon>
        <taxon>Pseudomonadota</taxon>
        <taxon>Gammaproteobacteria</taxon>
        <taxon>Pasteurellales</taxon>
        <taxon>Pasteurellaceae</taxon>
        <taxon>Phocoenobacter</taxon>
        <taxon>Phocoenobacter atlanticus</taxon>
    </lineage>
</organism>
<dbReference type="Pfam" id="PF00916">
    <property type="entry name" value="Sulfate_transp"/>
    <property type="match status" value="1"/>
</dbReference>
<evidence type="ECO:0000256" key="2">
    <source>
        <dbReference type="ARBA" id="ARBA00022692"/>
    </source>
</evidence>
<evidence type="ECO:0000256" key="1">
    <source>
        <dbReference type="ARBA" id="ARBA00004141"/>
    </source>
</evidence>
<keyword evidence="2 5" id="KW-0812">Transmembrane</keyword>
<dbReference type="InterPro" id="IPR011547">
    <property type="entry name" value="SLC26A/SulP_dom"/>
</dbReference>
<evidence type="ECO:0000313" key="7">
    <source>
        <dbReference type="EMBL" id="MDP8149336.1"/>
    </source>
</evidence>
<dbReference type="PANTHER" id="PTHR43310:SF1">
    <property type="entry name" value="SULFATE TRANSPORTER YBAR-RELATED"/>
    <property type="match status" value="1"/>
</dbReference>
<dbReference type="Proteomes" id="UP001226020">
    <property type="component" value="Unassembled WGS sequence"/>
</dbReference>
<keyword evidence="3 5" id="KW-1133">Transmembrane helix</keyword>
<accession>A0AAW8CC04</accession>
<name>A0AAW8CC04_9PAST</name>
<proteinExistence type="predicted"/>
<dbReference type="RefSeq" id="WP_306346762.1">
    <property type="nucleotide sequence ID" value="NZ_JASAVU010000005.1"/>
</dbReference>
<dbReference type="InterPro" id="IPR052706">
    <property type="entry name" value="Membrane-Transporter-like"/>
</dbReference>
<keyword evidence="4 5" id="KW-0472">Membrane</keyword>
<gene>
    <name evidence="7" type="ORF">QJU57_09670</name>
</gene>
<feature type="transmembrane region" description="Helical" evidence="5">
    <location>
        <begin position="83"/>
        <end position="101"/>
    </location>
</feature>